<organism evidence="3 4">
    <name type="scientific">Anaerovorax odorimutans</name>
    <dbReference type="NCBI Taxonomy" id="109327"/>
    <lineage>
        <taxon>Bacteria</taxon>
        <taxon>Bacillati</taxon>
        <taxon>Bacillota</taxon>
        <taxon>Clostridia</taxon>
        <taxon>Peptostreptococcales</taxon>
        <taxon>Anaerovoracaceae</taxon>
        <taxon>Anaerovorax</taxon>
    </lineage>
</organism>
<feature type="domain" description="Creatinase N-terminal" evidence="2">
    <location>
        <begin position="31"/>
        <end position="186"/>
    </location>
</feature>
<proteinExistence type="predicted"/>
<dbReference type="Gene3D" id="3.90.230.10">
    <property type="entry name" value="Creatinase/methionine aminopeptidase superfamily"/>
    <property type="match status" value="1"/>
</dbReference>
<comment type="caution">
    <text evidence="3">The sequence shown here is derived from an EMBL/GenBank/DDBJ whole genome shotgun (WGS) entry which is preliminary data.</text>
</comment>
<evidence type="ECO:0000313" key="4">
    <source>
        <dbReference type="Proteomes" id="UP001524502"/>
    </source>
</evidence>
<dbReference type="RefSeq" id="WP_256132230.1">
    <property type="nucleotide sequence ID" value="NZ_JANFXK010000010.1"/>
</dbReference>
<dbReference type="PANTHER" id="PTHR46112">
    <property type="entry name" value="AMINOPEPTIDASE"/>
    <property type="match status" value="1"/>
</dbReference>
<name>A0ABT1RPE3_9FIRM</name>
<dbReference type="InterPro" id="IPR050659">
    <property type="entry name" value="Peptidase_M24B"/>
</dbReference>
<dbReference type="PANTHER" id="PTHR46112:SF2">
    <property type="entry name" value="XAA-PRO AMINOPEPTIDASE P-RELATED"/>
    <property type="match status" value="1"/>
</dbReference>
<accession>A0ABT1RPE3</accession>
<dbReference type="Proteomes" id="UP001524502">
    <property type="component" value="Unassembled WGS sequence"/>
</dbReference>
<dbReference type="InterPro" id="IPR000994">
    <property type="entry name" value="Pept_M24"/>
</dbReference>
<evidence type="ECO:0000313" key="3">
    <source>
        <dbReference type="EMBL" id="MCQ4637036.1"/>
    </source>
</evidence>
<gene>
    <name evidence="3" type="ORF">NE619_09890</name>
</gene>
<feature type="domain" description="Peptidase M24" evidence="1">
    <location>
        <begin position="196"/>
        <end position="390"/>
    </location>
</feature>
<sequence length="416" mass="46828">MSNQKVQVLPELDVVYENTRLPFPLAEYQVRLTKIRREMAAREIDLLYLSSPESMYYVSGLNLTWYRTGASSAWDGSKAAGIAVHVDYDYFILFETADEYGLVSGSTCTADVRIMDERPFESEDKGSDPYDFITDNLKAEGWLTGKVALEMRCSRPPRHVSDIMRARFEQKGCSVTDGTDLLVKIRRKKSPMELNYIRKASAIADIGHKAIADQLRAGMTELEAAGIYTHAMMKAGGESPAIVDMVKSGKGKLWCGHAPAGRKLIMPGEPVQVDLAGVYNRYHAYMGRCYHIGKPDQDFADTCHKANVLVMEEVKRILKPNMPVREFYKKLMKVCEELGLRESTKRMGGYELGIAFPPDWCGEFVHGPDMIYKEERFEAGMVIAFKTGMGVADTILFTEHEAEILTNTTHELKIIE</sequence>
<dbReference type="CDD" id="cd01066">
    <property type="entry name" value="APP_MetAP"/>
    <property type="match status" value="1"/>
</dbReference>
<dbReference type="Pfam" id="PF01321">
    <property type="entry name" value="Creatinase_N"/>
    <property type="match status" value="1"/>
</dbReference>
<evidence type="ECO:0000259" key="1">
    <source>
        <dbReference type="Pfam" id="PF00557"/>
    </source>
</evidence>
<dbReference type="Gene3D" id="3.40.350.10">
    <property type="entry name" value="Creatinase/prolidase N-terminal domain"/>
    <property type="match status" value="1"/>
</dbReference>
<evidence type="ECO:0000259" key="2">
    <source>
        <dbReference type="Pfam" id="PF01321"/>
    </source>
</evidence>
<dbReference type="InterPro" id="IPR000587">
    <property type="entry name" value="Creatinase_N"/>
</dbReference>
<dbReference type="InterPro" id="IPR029149">
    <property type="entry name" value="Creatin/AminoP/Spt16_N"/>
</dbReference>
<dbReference type="InterPro" id="IPR036005">
    <property type="entry name" value="Creatinase/aminopeptidase-like"/>
</dbReference>
<dbReference type="EMBL" id="JANFXK010000010">
    <property type="protein sequence ID" value="MCQ4637036.1"/>
    <property type="molecule type" value="Genomic_DNA"/>
</dbReference>
<keyword evidence="4" id="KW-1185">Reference proteome</keyword>
<reference evidence="3 4" key="1">
    <citation type="submission" date="2022-06" db="EMBL/GenBank/DDBJ databases">
        <title>Isolation of gut microbiota from human fecal samples.</title>
        <authorList>
            <person name="Pamer E.G."/>
            <person name="Barat B."/>
            <person name="Waligurski E."/>
            <person name="Medina S."/>
            <person name="Paddock L."/>
            <person name="Mostad J."/>
        </authorList>
    </citation>
    <scope>NUCLEOTIDE SEQUENCE [LARGE SCALE GENOMIC DNA]</scope>
    <source>
        <strain evidence="3 4">SL.3.17</strain>
    </source>
</reference>
<dbReference type="SUPFAM" id="SSF55920">
    <property type="entry name" value="Creatinase/aminopeptidase"/>
    <property type="match status" value="1"/>
</dbReference>
<protein>
    <submittedName>
        <fullName evidence="3">Xaa-Pro peptidase family protein</fullName>
    </submittedName>
</protein>
<dbReference type="SUPFAM" id="SSF53092">
    <property type="entry name" value="Creatinase/prolidase N-terminal domain"/>
    <property type="match status" value="1"/>
</dbReference>
<dbReference type="Pfam" id="PF00557">
    <property type="entry name" value="Peptidase_M24"/>
    <property type="match status" value="1"/>
</dbReference>